<dbReference type="OrthoDB" id="191334at2759"/>
<evidence type="ECO:0000256" key="7">
    <source>
        <dbReference type="SAM" id="SignalP"/>
    </source>
</evidence>
<name>A0A9N7RBH4_STRHE</name>
<feature type="region of interest" description="Disordered" evidence="6">
    <location>
        <begin position="353"/>
        <end position="385"/>
    </location>
</feature>
<keyword evidence="7" id="KW-0732">Signal</keyword>
<comment type="subcellular location">
    <subcellularLocation>
        <location evidence="1">Membrane</location>
        <topology evidence="1">Single-pass type II membrane protein</topology>
    </subcellularLocation>
</comment>
<comment type="caution">
    <text evidence="8">The sequence shown here is derived from an EMBL/GenBank/DDBJ whole genome shotgun (WGS) entry which is preliminary data.</text>
</comment>
<evidence type="ECO:0000313" key="9">
    <source>
        <dbReference type="Proteomes" id="UP001153555"/>
    </source>
</evidence>
<dbReference type="EMBL" id="CACSLK010024123">
    <property type="protein sequence ID" value="CAA0822764.1"/>
    <property type="molecule type" value="Genomic_DNA"/>
</dbReference>
<keyword evidence="3" id="KW-0808">Transferase</keyword>
<evidence type="ECO:0000256" key="5">
    <source>
        <dbReference type="ARBA" id="ARBA00023180"/>
    </source>
</evidence>
<evidence type="ECO:0000256" key="4">
    <source>
        <dbReference type="ARBA" id="ARBA00023136"/>
    </source>
</evidence>
<evidence type="ECO:0000256" key="6">
    <source>
        <dbReference type="SAM" id="MobiDB-lite"/>
    </source>
</evidence>
<keyword evidence="9" id="KW-1185">Reference proteome</keyword>
<gene>
    <name evidence="8" type="ORF">SHERM_20110</name>
</gene>
<keyword evidence="2" id="KW-0328">Glycosyltransferase</keyword>
<feature type="chain" id="PRO_5040321641" evidence="7">
    <location>
        <begin position="21"/>
        <end position="432"/>
    </location>
</feature>
<proteinExistence type="predicted"/>
<reference evidence="8" key="1">
    <citation type="submission" date="2019-12" db="EMBL/GenBank/DDBJ databases">
        <authorList>
            <person name="Scholes J."/>
        </authorList>
    </citation>
    <scope>NUCLEOTIDE SEQUENCE</scope>
</reference>
<dbReference type="AlphaFoldDB" id="A0A9N7RBH4"/>
<dbReference type="GO" id="GO:0016020">
    <property type="term" value="C:membrane"/>
    <property type="evidence" value="ECO:0007669"/>
    <property type="project" value="UniProtKB-SubCell"/>
</dbReference>
<evidence type="ECO:0000256" key="1">
    <source>
        <dbReference type="ARBA" id="ARBA00004606"/>
    </source>
</evidence>
<protein>
    <submittedName>
        <fullName evidence="8">Core-2/I-branching beta-1-6-N-acetylglucosaminyltransferase family protein</fullName>
    </submittedName>
</protein>
<dbReference type="PANTHER" id="PTHR31042">
    <property type="entry name" value="CORE-2/I-BRANCHING BETA-1,6-N-ACETYLGLUCOSAMINYLTRANSFERASE FAMILY PROTEIN-RELATED"/>
    <property type="match status" value="1"/>
</dbReference>
<organism evidence="8 9">
    <name type="scientific">Striga hermonthica</name>
    <name type="common">Purple witchweed</name>
    <name type="synonym">Buchnera hermonthica</name>
    <dbReference type="NCBI Taxonomy" id="68872"/>
    <lineage>
        <taxon>Eukaryota</taxon>
        <taxon>Viridiplantae</taxon>
        <taxon>Streptophyta</taxon>
        <taxon>Embryophyta</taxon>
        <taxon>Tracheophyta</taxon>
        <taxon>Spermatophyta</taxon>
        <taxon>Magnoliopsida</taxon>
        <taxon>eudicotyledons</taxon>
        <taxon>Gunneridae</taxon>
        <taxon>Pentapetalae</taxon>
        <taxon>asterids</taxon>
        <taxon>lamiids</taxon>
        <taxon>Lamiales</taxon>
        <taxon>Orobanchaceae</taxon>
        <taxon>Buchnereae</taxon>
        <taxon>Striga</taxon>
    </lineage>
</organism>
<evidence type="ECO:0000256" key="2">
    <source>
        <dbReference type="ARBA" id="ARBA00022676"/>
    </source>
</evidence>
<keyword evidence="5" id="KW-0325">Glycoprotein</keyword>
<sequence length="432" mass="48559">MPPLTSLCLLCALLFSLHLAAILTLTRTSTTSAATSAPTAANTTTAKIIQDPILLPPKGLLTRPTIKNRTTGPPPPEIQFPVEDDGDDVALLRLASRADSNSNPKPGRKLAFMFLTTSPLPFAPLWELYFARAPKSAYNIYVHADPGGRYSTPFSGVFSGQVVPSKPTRRRTPTLAAAARRLLAHALLHDGANSMFVLLSPSCVPLHSFRFTRRVLLKSGKSFVEILDDEPGAYERWAARGEETMLPEVEFEEFRIGSQFWALTRNHARVVVGDTRLWPKFRRPCLDDNIYICYTEEHYFPTLLSMVDPRGCVPCTLTHVDWSYNYHGHPRTYNASEVGRELILGLRRMRPRYGDEESEGPNPSSVGVSAVEEDGPGFIPGDRISDRLDSPFRVRRRRRRRKRPHPFLFARKFSPESLDRLMSIADDVIFRD</sequence>
<accession>A0A9N7RBH4</accession>
<dbReference type="Pfam" id="PF02485">
    <property type="entry name" value="Branch"/>
    <property type="match status" value="1"/>
</dbReference>
<evidence type="ECO:0000256" key="3">
    <source>
        <dbReference type="ARBA" id="ARBA00022679"/>
    </source>
</evidence>
<evidence type="ECO:0000313" key="8">
    <source>
        <dbReference type="EMBL" id="CAA0822764.1"/>
    </source>
</evidence>
<dbReference type="GO" id="GO:0016757">
    <property type="term" value="F:glycosyltransferase activity"/>
    <property type="evidence" value="ECO:0007669"/>
    <property type="project" value="UniProtKB-KW"/>
</dbReference>
<dbReference type="PANTHER" id="PTHR31042:SF60">
    <property type="entry name" value="CORE-2_I-BRANCHING BETA-1,6-N-ACETYLGLUCOSAMINYLTRANSFERASE FAMILY PROTEIN"/>
    <property type="match status" value="1"/>
</dbReference>
<keyword evidence="4" id="KW-0472">Membrane</keyword>
<dbReference type="Proteomes" id="UP001153555">
    <property type="component" value="Unassembled WGS sequence"/>
</dbReference>
<feature type="signal peptide" evidence="7">
    <location>
        <begin position="1"/>
        <end position="20"/>
    </location>
</feature>
<dbReference type="InterPro" id="IPR044174">
    <property type="entry name" value="BC10-like"/>
</dbReference>
<dbReference type="InterPro" id="IPR003406">
    <property type="entry name" value="Glyco_trans_14"/>
</dbReference>